<dbReference type="InterPro" id="IPR032675">
    <property type="entry name" value="LRR_dom_sf"/>
</dbReference>
<dbReference type="PANTHER" id="PTHR45661:SF3">
    <property type="entry name" value="IG-LIKE DOMAIN-CONTAINING PROTEIN"/>
    <property type="match status" value="1"/>
</dbReference>
<dbReference type="SMR" id="A2DS37"/>
<evidence type="ECO:0000313" key="2">
    <source>
        <dbReference type="Proteomes" id="UP000001542"/>
    </source>
</evidence>
<organism evidence="1 2">
    <name type="scientific">Trichomonas vaginalis (strain ATCC PRA-98 / G3)</name>
    <dbReference type="NCBI Taxonomy" id="412133"/>
    <lineage>
        <taxon>Eukaryota</taxon>
        <taxon>Metamonada</taxon>
        <taxon>Parabasalia</taxon>
        <taxon>Trichomonadida</taxon>
        <taxon>Trichomonadidae</taxon>
        <taxon>Trichomonas</taxon>
    </lineage>
</organism>
<protein>
    <submittedName>
        <fullName evidence="1">Leucine Rich Repeat family protein</fullName>
    </submittedName>
</protein>
<dbReference type="PANTHER" id="PTHR45661">
    <property type="entry name" value="SURFACE ANTIGEN"/>
    <property type="match status" value="1"/>
</dbReference>
<proteinExistence type="predicted"/>
<reference evidence="1" key="1">
    <citation type="submission" date="2006-10" db="EMBL/GenBank/DDBJ databases">
        <authorList>
            <person name="Amadeo P."/>
            <person name="Zhao Q."/>
            <person name="Wortman J."/>
            <person name="Fraser-Liggett C."/>
            <person name="Carlton J."/>
        </authorList>
    </citation>
    <scope>NUCLEOTIDE SEQUENCE</scope>
    <source>
        <strain evidence="1">G3</strain>
    </source>
</reference>
<dbReference type="SUPFAM" id="SSF52058">
    <property type="entry name" value="L domain-like"/>
    <property type="match status" value="3"/>
</dbReference>
<dbReference type="RefSeq" id="XP_001329030.1">
    <property type="nucleotide sequence ID" value="XM_001328995.1"/>
</dbReference>
<dbReference type="EMBL" id="DS113238">
    <property type="protein sequence ID" value="EAY16807.1"/>
    <property type="molecule type" value="Genomic_DNA"/>
</dbReference>
<dbReference type="KEGG" id="tva:4774818"/>
<dbReference type="Proteomes" id="UP000001542">
    <property type="component" value="Unassembled WGS sequence"/>
</dbReference>
<dbReference type="InterPro" id="IPR026906">
    <property type="entry name" value="LRR_5"/>
</dbReference>
<dbReference type="InParanoid" id="A2DS37"/>
<gene>
    <name evidence="1" type="ORF">TVAG_447660</name>
</gene>
<dbReference type="VEuPathDB" id="TrichDB:TVAG_447660"/>
<reference evidence="1" key="2">
    <citation type="journal article" date="2007" name="Science">
        <title>Draft genome sequence of the sexually transmitted pathogen Trichomonas vaginalis.</title>
        <authorList>
            <person name="Carlton J.M."/>
            <person name="Hirt R.P."/>
            <person name="Silva J.C."/>
            <person name="Delcher A.L."/>
            <person name="Schatz M."/>
            <person name="Zhao Q."/>
            <person name="Wortman J.R."/>
            <person name="Bidwell S.L."/>
            <person name="Alsmark U.C.M."/>
            <person name="Besteiro S."/>
            <person name="Sicheritz-Ponten T."/>
            <person name="Noel C.J."/>
            <person name="Dacks J.B."/>
            <person name="Foster P.G."/>
            <person name="Simillion C."/>
            <person name="Van de Peer Y."/>
            <person name="Miranda-Saavedra D."/>
            <person name="Barton G.J."/>
            <person name="Westrop G.D."/>
            <person name="Mueller S."/>
            <person name="Dessi D."/>
            <person name="Fiori P.L."/>
            <person name="Ren Q."/>
            <person name="Paulsen I."/>
            <person name="Zhang H."/>
            <person name="Bastida-Corcuera F.D."/>
            <person name="Simoes-Barbosa A."/>
            <person name="Brown M.T."/>
            <person name="Hayes R.D."/>
            <person name="Mukherjee M."/>
            <person name="Okumura C.Y."/>
            <person name="Schneider R."/>
            <person name="Smith A.J."/>
            <person name="Vanacova S."/>
            <person name="Villalvazo M."/>
            <person name="Haas B.J."/>
            <person name="Pertea M."/>
            <person name="Feldblyum T.V."/>
            <person name="Utterback T.R."/>
            <person name="Shu C.L."/>
            <person name="Osoegawa K."/>
            <person name="de Jong P.J."/>
            <person name="Hrdy I."/>
            <person name="Horvathova L."/>
            <person name="Zubacova Z."/>
            <person name="Dolezal P."/>
            <person name="Malik S.B."/>
            <person name="Logsdon J.M. Jr."/>
            <person name="Henze K."/>
            <person name="Gupta A."/>
            <person name="Wang C.C."/>
            <person name="Dunne R.L."/>
            <person name="Upcroft J.A."/>
            <person name="Upcroft P."/>
            <person name="White O."/>
            <person name="Salzberg S.L."/>
            <person name="Tang P."/>
            <person name="Chiu C.-H."/>
            <person name="Lee Y.-S."/>
            <person name="Embley T.M."/>
            <person name="Coombs G.H."/>
            <person name="Mottram J.C."/>
            <person name="Tachezy J."/>
            <person name="Fraser-Liggett C.M."/>
            <person name="Johnson P.J."/>
        </authorList>
    </citation>
    <scope>NUCLEOTIDE SEQUENCE [LARGE SCALE GENOMIC DNA]</scope>
    <source>
        <strain evidence="1">G3</strain>
    </source>
</reference>
<keyword evidence="2" id="KW-1185">Reference proteome</keyword>
<evidence type="ECO:0000313" key="1">
    <source>
        <dbReference type="EMBL" id="EAY16807.1"/>
    </source>
</evidence>
<name>A2DS37_TRIV3</name>
<dbReference type="VEuPathDB" id="TrichDB:TVAGG3_1000860"/>
<dbReference type="Gene3D" id="3.80.10.10">
    <property type="entry name" value="Ribonuclease Inhibitor"/>
    <property type="match status" value="3"/>
</dbReference>
<accession>A2DS37</accession>
<dbReference type="AlphaFoldDB" id="A2DS37"/>
<dbReference type="InterPro" id="IPR053139">
    <property type="entry name" value="Surface_bspA-like"/>
</dbReference>
<dbReference type="STRING" id="5722.A2DS37"/>
<sequence length="711" mass="78527">MPPNIKTICAGCFCEDSNLDSITLPDTVETIDAFSWEDGSVFYSALKEIIIKRTSNLKRILDAAFESSMITYIFIPQYLTSLDAGSFLRCRQLSRIEIDENNPVYQSEGLVIFSDNKATIYCVSPNLTDTFVIPSTITKLSASCFRGVPITNIILPSTPISFSRYCLGETKITNFTFPETSTAVEENMFSNNIYLKSVVLDDNIVTICASAFSQCENLENINLPPKLTTILNSAFLYCYSLKQLTFPASLTTLGESVFGNCILKINTSQNTHFLSVDDMLFSKENTLLTDYFGQDPEASLKIHSQCTIIGTGTFSGKKLKKLTFDGNSLTEIRESAFSSSTLVEITLPSSLTTLGYKCFDSCYKLTTVTFMGNKITYIPNYCFSNCFMLSEFQLPSSITTIGDYAFSSCFGISDVGFQNTEISILGMYSFTMSGLSAFDVSHSLSKVGFGCFESSLLNHVEISVESIPELCFNNCTLLNYLALNDGISSIDDKSFMDCIGLTSLTIPSTVETIRSFAFKGCTSLSMITLSSGSRLRNIYGGAFFDCDNLNTVKSNSENHTYNNGALTDVNETILITFFPSIRITTFIVPVSMKSIGNYAFMGSKYLTRVLFYGDRLIDIGYMSFTNCTSLSFLYIPSSNLATIWKDAFTGCTKLRNCGSIQCMKTKRSKFTERGIPDIAFVEICPEKEASCKQNSFSSLPGISSIAVFILI</sequence>
<dbReference type="Pfam" id="PF13306">
    <property type="entry name" value="LRR_5"/>
    <property type="match status" value="5"/>
</dbReference>